<dbReference type="Gene3D" id="3.40.50.300">
    <property type="entry name" value="P-loop containing nucleotide triphosphate hydrolases"/>
    <property type="match status" value="1"/>
</dbReference>
<dbReference type="InterPro" id="IPR044876">
    <property type="entry name" value="HRDC_dom_sf"/>
</dbReference>
<dbReference type="AlphaFoldDB" id="A0A9W7AFD0"/>
<sequence length="547" mass="61436">MLSQMLSLIGRLPPSRQLSTSILLPTYTSLLKALRSSESPNHPHHVFPDSSLPSLLKVRPTTDKELLTCKGFGKIRTQKYGSRIYDIFNTSSTPTLADGDPLLTPQLTTPQAPLKKKRTKRKKPKIPSPPLPPLSPSQEKAFKIATSTSSNTFISGSAGTGKSILISHLLRHYTPKKCSVTSTTALSAKIINGTTLHSHFKYRVVNNHHMWGVGKLKVKDVIIIDEVSMLTVEAFEAIYRLAKEKNSKVKFIVLGDFFQLPPVDSGWVFMSEVWKEAEFELLELEKSVRHEGDPQWSEVLERFRIGNISNSDIDLLNSRLIENNLSTYPSCFPPLQLFPTNSLVSSFNDLALDKINKPSKTYPTYSLPLQTPSQGVTLKPGAKVVLTYNISQSRGLVNGTTGVVEELKSNSVLVKFEHGRDTIKYTDVGKENKIPLELAYARTIHGSQGSTLSSVEVDLNGVFDYGQIYVALSRVRNLKGLWVRKRLPRLEESPQWWNMVCPSVVEFYGLHNKNVREDTEVDKETRATLFLDVPEYYEDSDNKYIEI</sequence>
<dbReference type="Proteomes" id="UP001165085">
    <property type="component" value="Unassembled WGS sequence"/>
</dbReference>
<dbReference type="Pfam" id="PF13604">
    <property type="entry name" value="AAA_30"/>
    <property type="match status" value="1"/>
</dbReference>
<name>A0A9W7AFD0_9STRA</name>
<evidence type="ECO:0000313" key="4">
    <source>
        <dbReference type="Proteomes" id="UP001165085"/>
    </source>
</evidence>
<dbReference type="Pfam" id="PF00570">
    <property type="entry name" value="HRDC"/>
    <property type="match status" value="1"/>
</dbReference>
<dbReference type="InterPro" id="IPR027417">
    <property type="entry name" value="P-loop_NTPase"/>
</dbReference>
<dbReference type="PROSITE" id="PS50967">
    <property type="entry name" value="HRDC"/>
    <property type="match status" value="1"/>
</dbReference>
<dbReference type="SUPFAM" id="SSF47819">
    <property type="entry name" value="HRDC-like"/>
    <property type="match status" value="1"/>
</dbReference>
<feature type="region of interest" description="Disordered" evidence="1">
    <location>
        <begin position="98"/>
        <end position="138"/>
    </location>
</feature>
<dbReference type="GO" id="GO:0000166">
    <property type="term" value="F:nucleotide binding"/>
    <property type="evidence" value="ECO:0007669"/>
    <property type="project" value="InterPro"/>
</dbReference>
<dbReference type="GO" id="GO:0003676">
    <property type="term" value="F:nucleic acid binding"/>
    <property type="evidence" value="ECO:0007669"/>
    <property type="project" value="InterPro"/>
</dbReference>
<comment type="caution">
    <text evidence="3">The sequence shown here is derived from an EMBL/GenBank/DDBJ whole genome shotgun (WGS) entry which is preliminary data.</text>
</comment>
<protein>
    <recommendedName>
        <fullName evidence="2">HRDC domain-containing protein</fullName>
    </recommendedName>
</protein>
<dbReference type="OrthoDB" id="111435at2759"/>
<dbReference type="EMBL" id="BRXY01000116">
    <property type="protein sequence ID" value="GMH67329.1"/>
    <property type="molecule type" value="Genomic_DNA"/>
</dbReference>
<dbReference type="InterPro" id="IPR002121">
    <property type="entry name" value="HRDC_dom"/>
</dbReference>
<feature type="compositionally biased region" description="Basic residues" evidence="1">
    <location>
        <begin position="114"/>
        <end position="125"/>
    </location>
</feature>
<feature type="compositionally biased region" description="Pro residues" evidence="1">
    <location>
        <begin position="126"/>
        <end position="135"/>
    </location>
</feature>
<dbReference type="Pfam" id="PF21530">
    <property type="entry name" value="Pif1_2B_dom"/>
    <property type="match status" value="1"/>
</dbReference>
<feature type="domain" description="HRDC" evidence="2">
    <location>
        <begin position="16"/>
        <end position="98"/>
    </location>
</feature>
<evidence type="ECO:0000313" key="3">
    <source>
        <dbReference type="EMBL" id="GMH67329.1"/>
    </source>
</evidence>
<reference evidence="4" key="1">
    <citation type="journal article" date="2023" name="Commun. Biol.">
        <title>Genome analysis of Parmales, the sister group of diatoms, reveals the evolutionary specialization of diatoms from phago-mixotrophs to photoautotrophs.</title>
        <authorList>
            <person name="Ban H."/>
            <person name="Sato S."/>
            <person name="Yoshikawa S."/>
            <person name="Yamada K."/>
            <person name="Nakamura Y."/>
            <person name="Ichinomiya M."/>
            <person name="Sato N."/>
            <person name="Blanc-Mathieu R."/>
            <person name="Endo H."/>
            <person name="Kuwata A."/>
            <person name="Ogata H."/>
        </authorList>
    </citation>
    <scope>NUCLEOTIDE SEQUENCE [LARGE SCALE GENOMIC DNA]</scope>
    <source>
        <strain evidence="4">NIES 3701</strain>
    </source>
</reference>
<proteinExistence type="predicted"/>
<dbReference type="CDD" id="cd18809">
    <property type="entry name" value="SF1_C_RecD"/>
    <property type="match status" value="1"/>
</dbReference>
<evidence type="ECO:0000259" key="2">
    <source>
        <dbReference type="PROSITE" id="PS50967"/>
    </source>
</evidence>
<dbReference type="PANTHER" id="PTHR47642">
    <property type="entry name" value="ATP-DEPENDENT DNA HELICASE"/>
    <property type="match status" value="1"/>
</dbReference>
<gene>
    <name evidence="3" type="ORF">TrST_g7408</name>
</gene>
<dbReference type="InterPro" id="IPR049163">
    <property type="entry name" value="Pif1-like_2B_dom"/>
</dbReference>
<dbReference type="InterPro" id="IPR010997">
    <property type="entry name" value="HRDC-like_sf"/>
</dbReference>
<dbReference type="InterPro" id="IPR051055">
    <property type="entry name" value="PIF1_helicase"/>
</dbReference>
<dbReference type="Gene3D" id="1.10.150.80">
    <property type="entry name" value="HRDC domain"/>
    <property type="match status" value="1"/>
</dbReference>
<organism evidence="3 4">
    <name type="scientific">Triparma strigata</name>
    <dbReference type="NCBI Taxonomy" id="1606541"/>
    <lineage>
        <taxon>Eukaryota</taxon>
        <taxon>Sar</taxon>
        <taxon>Stramenopiles</taxon>
        <taxon>Ochrophyta</taxon>
        <taxon>Bolidophyceae</taxon>
        <taxon>Parmales</taxon>
        <taxon>Triparmaceae</taxon>
        <taxon>Triparma</taxon>
    </lineage>
</organism>
<keyword evidence="4" id="KW-1185">Reference proteome</keyword>
<evidence type="ECO:0000256" key="1">
    <source>
        <dbReference type="SAM" id="MobiDB-lite"/>
    </source>
</evidence>
<dbReference type="SUPFAM" id="SSF52540">
    <property type="entry name" value="P-loop containing nucleoside triphosphate hydrolases"/>
    <property type="match status" value="2"/>
</dbReference>
<accession>A0A9W7AFD0</accession>